<evidence type="ECO:0000259" key="4">
    <source>
        <dbReference type="Pfam" id="PF00294"/>
    </source>
</evidence>
<accession>A0A366Y194</accession>
<comment type="similarity">
    <text evidence="1">Belongs to the carbohydrate kinase PfkB family.</text>
</comment>
<dbReference type="AlphaFoldDB" id="A0A366Y194"/>
<dbReference type="CDD" id="cd01167">
    <property type="entry name" value="bac_FRK"/>
    <property type="match status" value="1"/>
</dbReference>
<dbReference type="EMBL" id="QOCW01000003">
    <property type="protein sequence ID" value="RBW70769.1"/>
    <property type="molecule type" value="Genomic_DNA"/>
</dbReference>
<proteinExistence type="inferred from homology"/>
<dbReference type="PROSITE" id="PS00584">
    <property type="entry name" value="PFKB_KINASES_2"/>
    <property type="match status" value="1"/>
</dbReference>
<evidence type="ECO:0000256" key="3">
    <source>
        <dbReference type="ARBA" id="ARBA00022777"/>
    </source>
</evidence>
<dbReference type="RefSeq" id="WP_113804763.1">
    <property type="nucleotide sequence ID" value="NZ_QOCW01000003.1"/>
</dbReference>
<reference evidence="5 6" key="1">
    <citation type="submission" date="2018-07" db="EMBL/GenBank/DDBJ databases">
        <title>Lottiidibacillus patelloidae gen. nov., sp. nov., isolated from the intestinal tract of a marine limpet and the reclassification of B. taeanensis BH030017T, B. algicola KMM 3737T and B. hwajinpoensis SW-72T as genus Lottiidibacillus.</title>
        <authorList>
            <person name="Liu R."/>
            <person name="Huang Z."/>
        </authorList>
    </citation>
    <scope>NUCLEOTIDE SEQUENCE [LARGE SCALE GENOMIC DNA]</scope>
    <source>
        <strain evidence="5 6">BH030017</strain>
    </source>
</reference>
<evidence type="ECO:0000256" key="1">
    <source>
        <dbReference type="ARBA" id="ARBA00010688"/>
    </source>
</evidence>
<comment type="caution">
    <text evidence="5">The sequence shown here is derived from an EMBL/GenBank/DDBJ whole genome shotgun (WGS) entry which is preliminary data.</text>
</comment>
<dbReference type="SUPFAM" id="SSF53613">
    <property type="entry name" value="Ribokinase-like"/>
    <property type="match status" value="1"/>
</dbReference>
<name>A0A366Y194_9BACI</name>
<sequence>MKNNKVITIGEALIDFIPNQKGIALKNVNGFERAPGGAPANVAAAVAVLGGHAAFIGKVGNDAFGEFLKDVLDEKGVQTDYMLTTDEAKTALAFVSLKEDGDRDFSFYRDPSADMLLEPEEIQSTWFQQGDILHYGSISLISEPSRSATYKAIFEAKKKGTLISYDPNIRMPLWPNEEMAKETILKYIPSAHIVKVSEEELEFLTGIKNEQEAVQELFKGDVVLVLITKGKDGCTYYTRELNGHVKSCEVQAADTTGAGDAFVGGLLYQLTENVNTIQKLNELLTNKEKFEEVLAFANICGAVTSLRLGAISALPTKTEVEEFYAK</sequence>
<dbReference type="Pfam" id="PF00294">
    <property type="entry name" value="PfkB"/>
    <property type="match status" value="1"/>
</dbReference>
<organism evidence="5 6">
    <name type="scientific">Bacillus taeanensis</name>
    <dbReference type="NCBI Taxonomy" id="273032"/>
    <lineage>
        <taxon>Bacteria</taxon>
        <taxon>Bacillati</taxon>
        <taxon>Bacillota</taxon>
        <taxon>Bacilli</taxon>
        <taxon>Bacillales</taxon>
        <taxon>Bacillaceae</taxon>
        <taxon>Bacillus</taxon>
    </lineage>
</organism>
<protein>
    <submittedName>
        <fullName evidence="5">Aminoimidazole riboside kinase</fullName>
    </submittedName>
</protein>
<keyword evidence="3 5" id="KW-0418">Kinase</keyword>
<dbReference type="Proteomes" id="UP000253314">
    <property type="component" value="Unassembled WGS sequence"/>
</dbReference>
<evidence type="ECO:0000313" key="5">
    <source>
        <dbReference type="EMBL" id="RBW70769.1"/>
    </source>
</evidence>
<keyword evidence="6" id="KW-1185">Reference proteome</keyword>
<dbReference type="Gene3D" id="3.40.1190.20">
    <property type="match status" value="1"/>
</dbReference>
<dbReference type="PANTHER" id="PTHR43085:SF54">
    <property type="entry name" value="PUTATIVE-RELATED"/>
    <property type="match status" value="1"/>
</dbReference>
<dbReference type="InterPro" id="IPR050306">
    <property type="entry name" value="PfkB_Carbo_kinase"/>
</dbReference>
<dbReference type="GO" id="GO:0016301">
    <property type="term" value="F:kinase activity"/>
    <property type="evidence" value="ECO:0007669"/>
    <property type="project" value="UniProtKB-KW"/>
</dbReference>
<dbReference type="PANTHER" id="PTHR43085">
    <property type="entry name" value="HEXOKINASE FAMILY MEMBER"/>
    <property type="match status" value="1"/>
</dbReference>
<dbReference type="InterPro" id="IPR002173">
    <property type="entry name" value="Carboh/pur_kinase_PfkB_CS"/>
</dbReference>
<keyword evidence="2" id="KW-0808">Transferase</keyword>
<evidence type="ECO:0000256" key="2">
    <source>
        <dbReference type="ARBA" id="ARBA00022679"/>
    </source>
</evidence>
<dbReference type="InterPro" id="IPR029056">
    <property type="entry name" value="Ribokinase-like"/>
</dbReference>
<gene>
    <name evidence="5" type="ORF">DS031_04625</name>
</gene>
<dbReference type="InterPro" id="IPR011611">
    <property type="entry name" value="PfkB_dom"/>
</dbReference>
<feature type="domain" description="Carbohydrate kinase PfkB" evidence="4">
    <location>
        <begin position="4"/>
        <end position="316"/>
    </location>
</feature>
<dbReference type="OrthoDB" id="9813569at2"/>
<evidence type="ECO:0000313" key="6">
    <source>
        <dbReference type="Proteomes" id="UP000253314"/>
    </source>
</evidence>
<dbReference type="PROSITE" id="PS00583">
    <property type="entry name" value="PFKB_KINASES_1"/>
    <property type="match status" value="1"/>
</dbReference>
<dbReference type="NCBIfam" id="NF006957">
    <property type="entry name" value="PRK09434.1"/>
    <property type="match status" value="1"/>
</dbReference>